<dbReference type="OrthoDB" id="654211at2759"/>
<sequence length="138" mass="15937">MTFTLPSINNLPIPNLEVLKLAPITQNSITQANFQKPRQYFICPICSKTYTFKKTYLKHVASHQPHKQFFCKACNLQFARKDMWASHKISKKCRINTLTKMNEVNRVGGNNFKLNLSSNPWSAEDDGEVRVFELLSDE</sequence>
<evidence type="ECO:0000313" key="3">
    <source>
        <dbReference type="EMBL" id="KXN65428.1"/>
    </source>
</evidence>
<dbReference type="Pfam" id="PF13894">
    <property type="entry name" value="zf-C2H2_4"/>
    <property type="match status" value="1"/>
</dbReference>
<evidence type="ECO:0000259" key="2">
    <source>
        <dbReference type="PROSITE" id="PS50157"/>
    </source>
</evidence>
<feature type="domain" description="C2H2-type" evidence="2">
    <location>
        <begin position="41"/>
        <end position="68"/>
    </location>
</feature>
<keyword evidence="1" id="KW-0479">Metal-binding</keyword>
<dbReference type="SUPFAM" id="SSF57667">
    <property type="entry name" value="beta-beta-alpha zinc fingers"/>
    <property type="match status" value="1"/>
</dbReference>
<dbReference type="PROSITE" id="PS00028">
    <property type="entry name" value="ZINC_FINGER_C2H2_1"/>
    <property type="match status" value="1"/>
</dbReference>
<evidence type="ECO:0000256" key="1">
    <source>
        <dbReference type="PROSITE-ProRule" id="PRU00042"/>
    </source>
</evidence>
<dbReference type="Pfam" id="PF12874">
    <property type="entry name" value="zf-met"/>
    <property type="match status" value="1"/>
</dbReference>
<accession>A0A137NRR5</accession>
<dbReference type="PROSITE" id="PS50157">
    <property type="entry name" value="ZINC_FINGER_C2H2_2"/>
    <property type="match status" value="1"/>
</dbReference>
<proteinExistence type="predicted"/>
<reference evidence="3 4" key="1">
    <citation type="journal article" date="2015" name="Genome Biol. Evol.">
        <title>Phylogenomic analyses indicate that early fungi evolved digesting cell walls of algal ancestors of land plants.</title>
        <authorList>
            <person name="Chang Y."/>
            <person name="Wang S."/>
            <person name="Sekimoto S."/>
            <person name="Aerts A.L."/>
            <person name="Choi C."/>
            <person name="Clum A."/>
            <person name="LaButti K.M."/>
            <person name="Lindquist E.A."/>
            <person name="Yee Ngan C."/>
            <person name="Ohm R.A."/>
            <person name="Salamov A.A."/>
            <person name="Grigoriev I.V."/>
            <person name="Spatafora J.W."/>
            <person name="Berbee M.L."/>
        </authorList>
    </citation>
    <scope>NUCLEOTIDE SEQUENCE [LARGE SCALE GENOMIC DNA]</scope>
    <source>
        <strain evidence="3 4">NRRL 28638</strain>
    </source>
</reference>
<dbReference type="GO" id="GO:0008270">
    <property type="term" value="F:zinc ion binding"/>
    <property type="evidence" value="ECO:0007669"/>
    <property type="project" value="UniProtKB-KW"/>
</dbReference>
<protein>
    <recommendedName>
        <fullName evidence="2">C2H2-type domain-containing protein</fullName>
    </recommendedName>
</protein>
<gene>
    <name evidence="3" type="ORF">CONCODRAFT_12977</name>
</gene>
<evidence type="ECO:0000313" key="4">
    <source>
        <dbReference type="Proteomes" id="UP000070444"/>
    </source>
</evidence>
<dbReference type="InterPro" id="IPR036236">
    <property type="entry name" value="Znf_C2H2_sf"/>
</dbReference>
<keyword evidence="1" id="KW-0863">Zinc-finger</keyword>
<dbReference type="InterPro" id="IPR013087">
    <property type="entry name" value="Znf_C2H2_type"/>
</dbReference>
<keyword evidence="1" id="KW-0862">Zinc</keyword>
<name>A0A137NRR5_CONC2</name>
<organism evidence="3 4">
    <name type="scientific">Conidiobolus coronatus (strain ATCC 28846 / CBS 209.66 / NRRL 28638)</name>
    <name type="common">Delacroixia coronata</name>
    <dbReference type="NCBI Taxonomy" id="796925"/>
    <lineage>
        <taxon>Eukaryota</taxon>
        <taxon>Fungi</taxon>
        <taxon>Fungi incertae sedis</taxon>
        <taxon>Zoopagomycota</taxon>
        <taxon>Entomophthoromycotina</taxon>
        <taxon>Entomophthoromycetes</taxon>
        <taxon>Entomophthorales</taxon>
        <taxon>Ancylistaceae</taxon>
        <taxon>Conidiobolus</taxon>
    </lineage>
</organism>
<dbReference type="EMBL" id="KQ964882">
    <property type="protein sequence ID" value="KXN65428.1"/>
    <property type="molecule type" value="Genomic_DNA"/>
</dbReference>
<dbReference type="Gene3D" id="3.30.160.60">
    <property type="entry name" value="Classic Zinc Finger"/>
    <property type="match status" value="1"/>
</dbReference>
<keyword evidence="4" id="KW-1185">Reference proteome</keyword>
<dbReference type="Proteomes" id="UP000070444">
    <property type="component" value="Unassembled WGS sequence"/>
</dbReference>
<dbReference type="AlphaFoldDB" id="A0A137NRR5"/>